<sequence length="468" mass="51554">MSGRPVYVAAHAPGALPLVGHAWPLLHRPLPFLSSLPQYGDLVEIRLGRVRAHVPCHPQLLRRVLSDDRTFDKGGPLFARLRDLVGNGLGSCPYGDHRRQRRLVQPAFQRARIEDYAGVMVDEALRLAAEWRPGETVDAFPAMFGLALRTVTRTLFSSCVGEDEVARLQRFFETALAGLFRRIFVPAALQRLPLPANRRYAHALAGLHGCVDQLITGYLSAGERQYTTAAHQGPCQGEREDRGDLLSALVAAREEGSALSDGELHDQVITMLLGGAETVAAALTWALYALTCNPRVARGLHDEIDQVLAGRPPAYRDLPHLPRTSQMICETLRLYPPAWLFTRVTTRPLNLAGRYLPLGTTLVISPPALHHDPALYPRPADFLPDRFAGERPGVPPRGEFTGFGAGARRCLGDTYALAQTTLTLATLTQRWRVECAPGTDIRPQPLSAVHRPRHLLLHLAPRTPSPHH</sequence>
<keyword evidence="3 7" id="KW-0479">Metal-binding</keyword>
<dbReference type="SUPFAM" id="SSF48264">
    <property type="entry name" value="Cytochrome P450"/>
    <property type="match status" value="1"/>
</dbReference>
<dbReference type="PANTHER" id="PTHR24291:SF50">
    <property type="entry name" value="BIFUNCTIONAL ALBAFLAVENONE MONOOXYGENASE_TERPENE SYNTHASE"/>
    <property type="match status" value="1"/>
</dbReference>
<proteinExistence type="inferred from homology"/>
<dbReference type="GO" id="GO:0005506">
    <property type="term" value="F:iron ion binding"/>
    <property type="evidence" value="ECO:0007669"/>
    <property type="project" value="InterPro"/>
</dbReference>
<dbReference type="PRINTS" id="PR00385">
    <property type="entry name" value="P450"/>
</dbReference>
<dbReference type="Pfam" id="PF00067">
    <property type="entry name" value="p450"/>
    <property type="match status" value="1"/>
</dbReference>
<evidence type="ECO:0000256" key="4">
    <source>
        <dbReference type="ARBA" id="ARBA00023002"/>
    </source>
</evidence>
<evidence type="ECO:0000256" key="1">
    <source>
        <dbReference type="ARBA" id="ARBA00010617"/>
    </source>
</evidence>
<evidence type="ECO:0000256" key="7">
    <source>
        <dbReference type="PIRSR" id="PIRSR602401-1"/>
    </source>
</evidence>
<dbReference type="GO" id="GO:0020037">
    <property type="term" value="F:heme binding"/>
    <property type="evidence" value="ECO:0007669"/>
    <property type="project" value="InterPro"/>
</dbReference>
<dbReference type="InterPro" id="IPR050196">
    <property type="entry name" value="Cytochrome_P450_Monoox"/>
</dbReference>
<dbReference type="GO" id="GO:0004497">
    <property type="term" value="F:monooxygenase activity"/>
    <property type="evidence" value="ECO:0007669"/>
    <property type="project" value="UniProtKB-KW"/>
</dbReference>
<reference evidence="10" key="1">
    <citation type="submission" date="2015-07" db="EMBL/GenBank/DDBJ databases">
        <authorList>
            <person name="Graham D.E."/>
            <person name="Giannone R.J."/>
            <person name="Gulvik C.A."/>
            <person name="Hettich R.L."/>
            <person name="Klingeman D.M."/>
            <person name="Mahan K.M."/>
            <person name="Parry R.J."/>
            <person name="Spain J.C."/>
        </authorList>
    </citation>
    <scope>NUCLEOTIDE SEQUENCE [LARGE SCALE GENOMIC DNA]</scope>
    <source>
        <strain evidence="10">ATCC 27428</strain>
    </source>
</reference>
<comment type="caution">
    <text evidence="9">The sequence shown here is derived from an EMBL/GenBank/DDBJ whole genome shotgun (WGS) entry which is preliminary data.</text>
</comment>
<evidence type="ECO:0000256" key="5">
    <source>
        <dbReference type="ARBA" id="ARBA00023004"/>
    </source>
</evidence>
<keyword evidence="10" id="KW-1185">Reference proteome</keyword>
<dbReference type="InterPro" id="IPR036396">
    <property type="entry name" value="Cyt_P450_sf"/>
</dbReference>
<dbReference type="InterPro" id="IPR002401">
    <property type="entry name" value="Cyt_P450_E_grp-I"/>
</dbReference>
<feature type="binding site" description="axial binding residue" evidence="7">
    <location>
        <position position="410"/>
    </location>
    <ligand>
        <name>heme</name>
        <dbReference type="ChEBI" id="CHEBI:30413"/>
    </ligand>
    <ligandPart>
        <name>Fe</name>
        <dbReference type="ChEBI" id="CHEBI:18248"/>
    </ligandPart>
</feature>
<evidence type="ECO:0000256" key="2">
    <source>
        <dbReference type="ARBA" id="ARBA00022617"/>
    </source>
</evidence>
<accession>A0A2N8NU91</accession>
<keyword evidence="6 8" id="KW-0503">Monooxygenase</keyword>
<dbReference type="PRINTS" id="PR00463">
    <property type="entry name" value="EP450I"/>
</dbReference>
<name>A0A2N8NU91_STREU</name>
<keyword evidence="2 7" id="KW-0349">Heme</keyword>
<keyword evidence="4 8" id="KW-0560">Oxidoreductase</keyword>
<protein>
    <recommendedName>
        <fullName evidence="11">Cytochrome P450</fullName>
    </recommendedName>
</protein>
<dbReference type="GO" id="GO:0016705">
    <property type="term" value="F:oxidoreductase activity, acting on paired donors, with incorporation or reduction of molecular oxygen"/>
    <property type="evidence" value="ECO:0007669"/>
    <property type="project" value="InterPro"/>
</dbReference>
<dbReference type="PROSITE" id="PS00086">
    <property type="entry name" value="CYTOCHROME_P450"/>
    <property type="match status" value="1"/>
</dbReference>
<dbReference type="AlphaFoldDB" id="A0A2N8NU91"/>
<dbReference type="PANTHER" id="PTHR24291">
    <property type="entry name" value="CYTOCHROME P450 FAMILY 4"/>
    <property type="match status" value="1"/>
</dbReference>
<dbReference type="CDD" id="cd11049">
    <property type="entry name" value="CYP170A1-like"/>
    <property type="match status" value="1"/>
</dbReference>
<evidence type="ECO:0000313" key="10">
    <source>
        <dbReference type="Proteomes" id="UP000235945"/>
    </source>
</evidence>
<dbReference type="InterPro" id="IPR017972">
    <property type="entry name" value="Cyt_P450_CS"/>
</dbReference>
<dbReference type="OrthoDB" id="4746309at2"/>
<dbReference type="Proteomes" id="UP000235945">
    <property type="component" value="Unassembled WGS sequence"/>
</dbReference>
<evidence type="ECO:0008006" key="11">
    <source>
        <dbReference type="Google" id="ProtNLM"/>
    </source>
</evidence>
<dbReference type="InterPro" id="IPR001128">
    <property type="entry name" value="Cyt_P450"/>
</dbReference>
<organism evidence="9 10">
    <name type="scientific">Streptomyces eurocidicus</name>
    <name type="common">Streptoverticillium eurocidicus</name>
    <dbReference type="NCBI Taxonomy" id="66423"/>
    <lineage>
        <taxon>Bacteria</taxon>
        <taxon>Bacillati</taxon>
        <taxon>Actinomycetota</taxon>
        <taxon>Actinomycetes</taxon>
        <taxon>Kitasatosporales</taxon>
        <taxon>Streptomycetaceae</taxon>
        <taxon>Streptomyces</taxon>
    </lineage>
</organism>
<dbReference type="EMBL" id="LGUI01000005">
    <property type="protein sequence ID" value="PNE32340.1"/>
    <property type="molecule type" value="Genomic_DNA"/>
</dbReference>
<evidence type="ECO:0000256" key="3">
    <source>
        <dbReference type="ARBA" id="ARBA00022723"/>
    </source>
</evidence>
<dbReference type="Gene3D" id="1.10.630.10">
    <property type="entry name" value="Cytochrome P450"/>
    <property type="match status" value="1"/>
</dbReference>
<evidence type="ECO:0000313" key="9">
    <source>
        <dbReference type="EMBL" id="PNE32340.1"/>
    </source>
</evidence>
<evidence type="ECO:0000256" key="8">
    <source>
        <dbReference type="RuleBase" id="RU000461"/>
    </source>
</evidence>
<gene>
    <name evidence="9" type="ORF">AF335_17120</name>
</gene>
<keyword evidence="5 7" id="KW-0408">Iron</keyword>
<comment type="cofactor">
    <cofactor evidence="7">
        <name>heme</name>
        <dbReference type="ChEBI" id="CHEBI:30413"/>
    </cofactor>
</comment>
<dbReference type="RefSeq" id="WP_102919300.1">
    <property type="nucleotide sequence ID" value="NZ_JACHJF010000011.1"/>
</dbReference>
<comment type="similarity">
    <text evidence="1 8">Belongs to the cytochrome P450 family.</text>
</comment>
<evidence type="ECO:0000256" key="6">
    <source>
        <dbReference type="ARBA" id="ARBA00023033"/>
    </source>
</evidence>